<sequence length="199" mass="21900">MRHGKKFNHLGRTASHRKAMLSNMASSLILHKRINTTVAKAKALRKYVEPLITKAKTDTTHSRRIAFSYLQDKVSVQELFGPIAEKISSRPGGYTRIIKTGIRLGDNAEMCMMELVDFNELLLQDSDAAKAKTRRSRRGGKKGGESVEAAAVEEAVVVEEPVAEAAVAEEVIEEAAAESTQEEPSNEASDDTEEKEKSE</sequence>
<comment type="caution">
    <text evidence="7">The sequence shown here is derived from an EMBL/GenBank/DDBJ whole genome shotgun (WGS) entry which is preliminary data.</text>
</comment>
<accession>A0ABW7N9M3</accession>
<dbReference type="EMBL" id="JBIPKE010000017">
    <property type="protein sequence ID" value="MFH6984051.1"/>
    <property type="molecule type" value="Genomic_DNA"/>
</dbReference>
<dbReference type="SUPFAM" id="SSF64263">
    <property type="entry name" value="Prokaryotic ribosomal protein L17"/>
    <property type="match status" value="1"/>
</dbReference>
<dbReference type="InterPro" id="IPR047859">
    <property type="entry name" value="Ribosomal_bL17_CS"/>
</dbReference>
<dbReference type="PANTHER" id="PTHR14413">
    <property type="entry name" value="RIBOSOMAL PROTEIN L17"/>
    <property type="match status" value="1"/>
</dbReference>
<dbReference type="PANTHER" id="PTHR14413:SF16">
    <property type="entry name" value="LARGE RIBOSOMAL SUBUNIT PROTEIN BL17M"/>
    <property type="match status" value="1"/>
</dbReference>
<evidence type="ECO:0000313" key="8">
    <source>
        <dbReference type="Proteomes" id="UP001610063"/>
    </source>
</evidence>
<name>A0ABW7N9M3_9BACT</name>
<evidence type="ECO:0000256" key="4">
    <source>
        <dbReference type="HAMAP-Rule" id="MF_01368"/>
    </source>
</evidence>
<evidence type="ECO:0000256" key="6">
    <source>
        <dbReference type="SAM" id="MobiDB-lite"/>
    </source>
</evidence>
<dbReference type="Pfam" id="PF01196">
    <property type="entry name" value="Ribosomal_L17"/>
    <property type="match status" value="1"/>
</dbReference>
<dbReference type="RefSeq" id="WP_395417487.1">
    <property type="nucleotide sequence ID" value="NZ_JBIPKE010000017.1"/>
</dbReference>
<dbReference type="NCBIfam" id="TIGR00059">
    <property type="entry name" value="L17"/>
    <property type="match status" value="1"/>
</dbReference>
<evidence type="ECO:0000313" key="7">
    <source>
        <dbReference type="EMBL" id="MFH6984051.1"/>
    </source>
</evidence>
<dbReference type="InterPro" id="IPR036373">
    <property type="entry name" value="Ribosomal_bL17_sf"/>
</dbReference>
<keyword evidence="3 4" id="KW-0687">Ribonucleoprotein</keyword>
<feature type="compositionally biased region" description="Basic residues" evidence="6">
    <location>
        <begin position="131"/>
        <end position="141"/>
    </location>
</feature>
<evidence type="ECO:0000256" key="3">
    <source>
        <dbReference type="ARBA" id="ARBA00023274"/>
    </source>
</evidence>
<comment type="subunit">
    <text evidence="4">Part of the 50S ribosomal subunit. Contacts protein L32.</text>
</comment>
<dbReference type="PROSITE" id="PS01167">
    <property type="entry name" value="RIBOSOMAL_L17"/>
    <property type="match status" value="1"/>
</dbReference>
<dbReference type="GO" id="GO:0005840">
    <property type="term" value="C:ribosome"/>
    <property type="evidence" value="ECO:0007669"/>
    <property type="project" value="UniProtKB-KW"/>
</dbReference>
<dbReference type="HAMAP" id="MF_01368">
    <property type="entry name" value="Ribosomal_bL17"/>
    <property type="match status" value="1"/>
</dbReference>
<gene>
    <name evidence="4 7" type="primary">rplQ</name>
    <name evidence="7" type="ORF">ACHKAR_11410</name>
</gene>
<feature type="region of interest" description="Disordered" evidence="6">
    <location>
        <begin position="169"/>
        <end position="199"/>
    </location>
</feature>
<proteinExistence type="inferred from homology"/>
<protein>
    <recommendedName>
        <fullName evidence="4">Large ribosomal subunit protein bL17</fullName>
    </recommendedName>
</protein>
<keyword evidence="2 4" id="KW-0689">Ribosomal protein</keyword>
<dbReference type="InterPro" id="IPR000456">
    <property type="entry name" value="Ribosomal_bL17"/>
</dbReference>
<organism evidence="7 8">
    <name type="scientific">Marinoscillum luteum</name>
    <dbReference type="NCBI Taxonomy" id="861051"/>
    <lineage>
        <taxon>Bacteria</taxon>
        <taxon>Pseudomonadati</taxon>
        <taxon>Bacteroidota</taxon>
        <taxon>Cytophagia</taxon>
        <taxon>Cytophagales</taxon>
        <taxon>Reichenbachiellaceae</taxon>
        <taxon>Marinoscillum</taxon>
    </lineage>
</organism>
<feature type="region of interest" description="Disordered" evidence="6">
    <location>
        <begin position="129"/>
        <end position="151"/>
    </location>
</feature>
<dbReference type="Gene3D" id="3.90.1030.10">
    <property type="entry name" value="Ribosomal protein L17"/>
    <property type="match status" value="1"/>
</dbReference>
<evidence type="ECO:0000256" key="2">
    <source>
        <dbReference type="ARBA" id="ARBA00022980"/>
    </source>
</evidence>
<keyword evidence="8" id="KW-1185">Reference proteome</keyword>
<dbReference type="Proteomes" id="UP001610063">
    <property type="component" value="Unassembled WGS sequence"/>
</dbReference>
<reference evidence="7 8" key="1">
    <citation type="journal article" date="2013" name="Int. J. Syst. Evol. Microbiol.">
        <title>Marinoscillum luteum sp. nov., isolated from marine sediment.</title>
        <authorList>
            <person name="Cha I.T."/>
            <person name="Park S.J."/>
            <person name="Kim S.J."/>
            <person name="Kim J.G."/>
            <person name="Jung M.Y."/>
            <person name="Shin K.S."/>
            <person name="Kwon K.K."/>
            <person name="Yang S.H."/>
            <person name="Seo Y.S."/>
            <person name="Rhee S.K."/>
        </authorList>
    </citation>
    <scope>NUCLEOTIDE SEQUENCE [LARGE SCALE GENOMIC DNA]</scope>
    <source>
        <strain evidence="7 8">KCTC 23939</strain>
    </source>
</reference>
<comment type="similarity">
    <text evidence="1 4 5">Belongs to the bacterial ribosomal protein bL17 family.</text>
</comment>
<feature type="compositionally biased region" description="Acidic residues" evidence="6">
    <location>
        <begin position="170"/>
        <end position="193"/>
    </location>
</feature>
<evidence type="ECO:0000256" key="1">
    <source>
        <dbReference type="ARBA" id="ARBA00008777"/>
    </source>
</evidence>
<evidence type="ECO:0000256" key="5">
    <source>
        <dbReference type="RuleBase" id="RU000660"/>
    </source>
</evidence>